<name>A0AAE0F973_9CHLO</name>
<evidence type="ECO:0000313" key="2">
    <source>
        <dbReference type="EMBL" id="KAK3255372.1"/>
    </source>
</evidence>
<dbReference type="EMBL" id="LGRX02022682">
    <property type="protein sequence ID" value="KAK3255372.1"/>
    <property type="molecule type" value="Genomic_DNA"/>
</dbReference>
<comment type="caution">
    <text evidence="2">The sequence shown here is derived from an EMBL/GenBank/DDBJ whole genome shotgun (WGS) entry which is preliminary data.</text>
</comment>
<reference evidence="2 3" key="1">
    <citation type="journal article" date="2015" name="Genome Biol. Evol.">
        <title>Comparative Genomics of a Bacterivorous Green Alga Reveals Evolutionary Causalities and Consequences of Phago-Mixotrophic Mode of Nutrition.</title>
        <authorList>
            <person name="Burns J.A."/>
            <person name="Paasch A."/>
            <person name="Narechania A."/>
            <person name="Kim E."/>
        </authorList>
    </citation>
    <scope>NUCLEOTIDE SEQUENCE [LARGE SCALE GENOMIC DNA]</scope>
    <source>
        <strain evidence="2 3">PLY_AMNH</strain>
    </source>
</reference>
<keyword evidence="3" id="KW-1185">Reference proteome</keyword>
<feature type="region of interest" description="Disordered" evidence="1">
    <location>
        <begin position="139"/>
        <end position="170"/>
    </location>
</feature>
<dbReference type="Pfam" id="PF11913">
    <property type="entry name" value="DUF3431"/>
    <property type="match status" value="1"/>
</dbReference>
<dbReference type="PANTHER" id="PTHR37490">
    <property type="entry name" value="EXPRESSED PROTEIN"/>
    <property type="match status" value="1"/>
</dbReference>
<accession>A0AAE0F973</accession>
<feature type="compositionally biased region" description="Basic and acidic residues" evidence="1">
    <location>
        <begin position="141"/>
        <end position="151"/>
    </location>
</feature>
<evidence type="ECO:0000313" key="3">
    <source>
        <dbReference type="Proteomes" id="UP001190700"/>
    </source>
</evidence>
<organism evidence="2 3">
    <name type="scientific">Cymbomonas tetramitiformis</name>
    <dbReference type="NCBI Taxonomy" id="36881"/>
    <lineage>
        <taxon>Eukaryota</taxon>
        <taxon>Viridiplantae</taxon>
        <taxon>Chlorophyta</taxon>
        <taxon>Pyramimonadophyceae</taxon>
        <taxon>Pyramimonadales</taxon>
        <taxon>Pyramimonadaceae</taxon>
        <taxon>Cymbomonas</taxon>
    </lineage>
</organism>
<dbReference type="Proteomes" id="UP001190700">
    <property type="component" value="Unassembled WGS sequence"/>
</dbReference>
<gene>
    <name evidence="2" type="ORF">CYMTET_35440</name>
</gene>
<dbReference type="AlphaFoldDB" id="A0AAE0F973"/>
<dbReference type="InterPro" id="IPR021838">
    <property type="entry name" value="DUF3431"/>
</dbReference>
<feature type="non-terminal residue" evidence="2">
    <location>
        <position position="1"/>
    </location>
</feature>
<sequence length="215" mass="24189">ENCSWLQLESGLVDLDYMIYTHHDGPSPTSAVSSSNLLGIKKVPNMGREATSYLKYILDHYENLRPVTAFIHAHRKAWHQKDMGQTLKYIHVAPRWGYMSLNDATKGGGGFKKGWKISNITEQTQRLVSSSDRSRACLTGETRDHAMRADPEDSEGNAARRDQDPEDSEATVHCSELWASPLRLPAWMPADGSRVPQAAALPLLSHRRRGELQFY</sequence>
<evidence type="ECO:0000256" key="1">
    <source>
        <dbReference type="SAM" id="MobiDB-lite"/>
    </source>
</evidence>
<proteinExistence type="predicted"/>
<protein>
    <submittedName>
        <fullName evidence="2">Uncharacterized protein</fullName>
    </submittedName>
</protein>
<dbReference type="PANTHER" id="PTHR37490:SF2">
    <property type="match status" value="1"/>
</dbReference>